<accession>A0A4C1SKG5</accession>
<evidence type="ECO:0000256" key="6">
    <source>
        <dbReference type="SAM" id="MobiDB-lite"/>
    </source>
</evidence>
<organism evidence="8 9">
    <name type="scientific">Eumeta variegata</name>
    <name type="common">Bagworm moth</name>
    <name type="synonym">Eumeta japonica</name>
    <dbReference type="NCBI Taxonomy" id="151549"/>
    <lineage>
        <taxon>Eukaryota</taxon>
        <taxon>Metazoa</taxon>
        <taxon>Ecdysozoa</taxon>
        <taxon>Arthropoda</taxon>
        <taxon>Hexapoda</taxon>
        <taxon>Insecta</taxon>
        <taxon>Pterygota</taxon>
        <taxon>Neoptera</taxon>
        <taxon>Endopterygota</taxon>
        <taxon>Lepidoptera</taxon>
        <taxon>Glossata</taxon>
        <taxon>Ditrysia</taxon>
        <taxon>Tineoidea</taxon>
        <taxon>Psychidae</taxon>
        <taxon>Oiketicinae</taxon>
        <taxon>Eumeta</taxon>
    </lineage>
</organism>
<dbReference type="AlphaFoldDB" id="A0A4C1SKG5"/>
<evidence type="ECO:0000313" key="9">
    <source>
        <dbReference type="Proteomes" id="UP000299102"/>
    </source>
</evidence>
<keyword evidence="9" id="KW-1185">Reference proteome</keyword>
<evidence type="ECO:0000256" key="4">
    <source>
        <dbReference type="ARBA" id="ARBA00023136"/>
    </source>
</evidence>
<comment type="subcellular location">
    <subcellularLocation>
        <location evidence="1">Membrane</location>
        <topology evidence="1">Peripheral membrane protein</topology>
    </subcellularLocation>
</comment>
<dbReference type="InterPro" id="IPR050384">
    <property type="entry name" value="Endophilin_SH3RF"/>
</dbReference>
<gene>
    <name evidence="8" type="primary">EndoA</name>
    <name evidence="8" type="ORF">EVAR_70184_1</name>
</gene>
<name>A0A4C1SKG5_EUMVA</name>
<reference evidence="8 9" key="1">
    <citation type="journal article" date="2019" name="Commun. Biol.">
        <title>The bagworm genome reveals a unique fibroin gene that provides high tensile strength.</title>
        <authorList>
            <person name="Kono N."/>
            <person name="Nakamura H."/>
            <person name="Ohtoshi R."/>
            <person name="Tomita M."/>
            <person name="Numata K."/>
            <person name="Arakawa K."/>
        </authorList>
    </citation>
    <scope>NUCLEOTIDE SEQUENCE [LARGE SCALE GENOMIC DNA]</scope>
</reference>
<dbReference type="Gene3D" id="2.30.30.40">
    <property type="entry name" value="SH3 Domains"/>
    <property type="match status" value="1"/>
</dbReference>
<dbReference type="EMBL" id="BGZK01003553">
    <property type="protein sequence ID" value="GBP02495.1"/>
    <property type="molecule type" value="Genomic_DNA"/>
</dbReference>
<protein>
    <submittedName>
        <fullName evidence="8">Endophilin-A</fullName>
    </submittedName>
</protein>
<sequence length="136" mass="15190">MRRYSARPQETLSVKREEAESRPKPEFVPKSLLDLNLDGMGNDTESSGTPAHHRMAGASPLPSPMRSPAKSMASTPSRQQMTPYCQALYDFEPQNPGELGFKENEIVTLLSRVDDNWFEGSPTVALAIFHNHMCKL</sequence>
<dbReference type="PANTHER" id="PTHR14167">
    <property type="entry name" value="SH3 DOMAIN-CONTAINING"/>
    <property type="match status" value="1"/>
</dbReference>
<dbReference type="InterPro" id="IPR036028">
    <property type="entry name" value="SH3-like_dom_sf"/>
</dbReference>
<evidence type="ECO:0000313" key="8">
    <source>
        <dbReference type="EMBL" id="GBP02495.1"/>
    </source>
</evidence>
<dbReference type="PANTHER" id="PTHR14167:SF81">
    <property type="entry name" value="ENDOPHILIN-A"/>
    <property type="match status" value="1"/>
</dbReference>
<feature type="domain" description="SH3" evidence="7">
    <location>
        <begin position="80"/>
        <end position="136"/>
    </location>
</feature>
<dbReference type="InterPro" id="IPR001452">
    <property type="entry name" value="SH3_domain"/>
</dbReference>
<dbReference type="SMART" id="SM00326">
    <property type="entry name" value="SH3"/>
    <property type="match status" value="1"/>
</dbReference>
<keyword evidence="3" id="KW-0175">Coiled coil</keyword>
<keyword evidence="2 5" id="KW-0728">SH3 domain</keyword>
<comment type="caution">
    <text evidence="8">The sequence shown here is derived from an EMBL/GenBank/DDBJ whole genome shotgun (WGS) entry which is preliminary data.</text>
</comment>
<evidence type="ECO:0000256" key="2">
    <source>
        <dbReference type="ARBA" id="ARBA00022443"/>
    </source>
</evidence>
<dbReference type="OrthoDB" id="443981at2759"/>
<evidence type="ECO:0000256" key="5">
    <source>
        <dbReference type="PROSITE-ProRule" id="PRU00192"/>
    </source>
</evidence>
<feature type="compositionally biased region" description="Low complexity" evidence="6">
    <location>
        <begin position="32"/>
        <end position="43"/>
    </location>
</feature>
<proteinExistence type="predicted"/>
<dbReference type="SUPFAM" id="SSF50044">
    <property type="entry name" value="SH3-domain"/>
    <property type="match status" value="1"/>
</dbReference>
<evidence type="ECO:0000256" key="3">
    <source>
        <dbReference type="ARBA" id="ARBA00023054"/>
    </source>
</evidence>
<feature type="region of interest" description="Disordered" evidence="6">
    <location>
        <begin position="1"/>
        <end position="79"/>
    </location>
</feature>
<dbReference type="Proteomes" id="UP000299102">
    <property type="component" value="Unassembled WGS sequence"/>
</dbReference>
<dbReference type="PROSITE" id="PS50002">
    <property type="entry name" value="SH3"/>
    <property type="match status" value="1"/>
</dbReference>
<feature type="compositionally biased region" description="Basic and acidic residues" evidence="6">
    <location>
        <begin position="13"/>
        <end position="27"/>
    </location>
</feature>
<dbReference type="STRING" id="151549.A0A4C1SKG5"/>
<evidence type="ECO:0000256" key="1">
    <source>
        <dbReference type="ARBA" id="ARBA00004170"/>
    </source>
</evidence>
<keyword evidence="4" id="KW-0472">Membrane</keyword>
<dbReference type="Pfam" id="PF00018">
    <property type="entry name" value="SH3_1"/>
    <property type="match status" value="1"/>
</dbReference>
<evidence type="ECO:0000259" key="7">
    <source>
        <dbReference type="PROSITE" id="PS50002"/>
    </source>
</evidence>